<dbReference type="eggNOG" id="COG0834">
    <property type="taxonomic scope" value="Bacteria"/>
</dbReference>
<protein>
    <submittedName>
        <fullName evidence="3">Extracellular solute-binding protein family 3</fullName>
    </submittedName>
</protein>
<gene>
    <name evidence="3" type="ordered locus">Bacsa_0127</name>
</gene>
<evidence type="ECO:0000313" key="4">
    <source>
        <dbReference type="Proteomes" id="UP000007486"/>
    </source>
</evidence>
<evidence type="ECO:0000256" key="1">
    <source>
        <dbReference type="ARBA" id="ARBA00022729"/>
    </source>
</evidence>
<evidence type="ECO:0000259" key="2">
    <source>
        <dbReference type="SMART" id="SM00062"/>
    </source>
</evidence>
<dbReference type="AlphaFoldDB" id="F0R5B5"/>
<proteinExistence type="predicted"/>
<accession>F0R5B5</accession>
<dbReference type="Gene3D" id="3.40.190.10">
    <property type="entry name" value="Periplasmic binding protein-like II"/>
    <property type="match status" value="2"/>
</dbReference>
<keyword evidence="4" id="KW-1185">Reference proteome</keyword>
<organism evidence="3 4">
    <name type="scientific">Phocaeicola salanitronis (strain DSM 18170 / JCM 13657 / CCUG 60908 / BL78)</name>
    <name type="common">Bacteroides salanitronis</name>
    <dbReference type="NCBI Taxonomy" id="667015"/>
    <lineage>
        <taxon>Bacteria</taxon>
        <taxon>Pseudomonadati</taxon>
        <taxon>Bacteroidota</taxon>
        <taxon>Bacteroidia</taxon>
        <taxon>Bacteroidales</taxon>
        <taxon>Bacteroidaceae</taxon>
        <taxon>Phocaeicola</taxon>
    </lineage>
</organism>
<dbReference type="PANTHER" id="PTHR35936:SF19">
    <property type="entry name" value="AMINO-ACID-BINDING PROTEIN YXEM-RELATED"/>
    <property type="match status" value="1"/>
</dbReference>
<dbReference type="STRING" id="667015.Bacsa_0127"/>
<sequence length="263" mass="29939">MAAFAVIIGIIAFNTQKEEKPSYRPRNYAEIIESGVLRAVTEYNTISYHVTNDTLQGFDYELLHAFASAQKLRLEITPEMSFEQRLKGVIEGKYDILATGTVVTTQSKDTLLFTRPLTLSKQVLVQRKQEGEKDSTYIKSQLDLAHKRLHVIKGSPALLRIHNLMNEIADTIYIEDVAQYGPEQLLAMVAAKDIDYAVCDENIASQLLPRFPNLDINTAISFTQFYAWGVNKHAPALLDSLNLWLDQFSKTEAYRQLQQKYFN</sequence>
<dbReference type="PANTHER" id="PTHR35936">
    <property type="entry name" value="MEMBRANE-BOUND LYTIC MUREIN TRANSGLYCOSYLASE F"/>
    <property type="match status" value="1"/>
</dbReference>
<dbReference type="Pfam" id="PF00497">
    <property type="entry name" value="SBP_bac_3"/>
    <property type="match status" value="1"/>
</dbReference>
<dbReference type="EMBL" id="CP002530">
    <property type="protein sequence ID" value="ADY34739.1"/>
    <property type="molecule type" value="Genomic_DNA"/>
</dbReference>
<keyword evidence="1" id="KW-0732">Signal</keyword>
<evidence type="ECO:0000313" key="3">
    <source>
        <dbReference type="EMBL" id="ADY34739.1"/>
    </source>
</evidence>
<name>F0R5B5_PHOSB</name>
<dbReference type="SMART" id="SM00062">
    <property type="entry name" value="PBPb"/>
    <property type="match status" value="1"/>
</dbReference>
<dbReference type="Proteomes" id="UP000007486">
    <property type="component" value="Chromosome"/>
</dbReference>
<dbReference type="InterPro" id="IPR001638">
    <property type="entry name" value="Solute-binding_3/MltF_N"/>
</dbReference>
<dbReference type="HOGENOM" id="CLU_068466_0_0_10"/>
<dbReference type="SUPFAM" id="SSF53850">
    <property type="entry name" value="Periplasmic binding protein-like II"/>
    <property type="match status" value="1"/>
</dbReference>
<dbReference type="KEGG" id="bsa:Bacsa_0127"/>
<feature type="domain" description="Solute-binding protein family 3/N-terminal" evidence="2">
    <location>
        <begin position="36"/>
        <end position="263"/>
    </location>
</feature>
<reference evidence="3 4" key="1">
    <citation type="journal article" date="2011" name="Stand. Genomic Sci.">
        <title>Complete genome sequence of Bacteroides salanitronis type strain (BL78).</title>
        <authorList>
            <person name="Gronow S."/>
            <person name="Held B."/>
            <person name="Lucas S."/>
            <person name="Lapidus A."/>
            <person name="Del Rio T.G."/>
            <person name="Nolan M."/>
            <person name="Tice H."/>
            <person name="Deshpande S."/>
            <person name="Cheng J.F."/>
            <person name="Pitluck S."/>
            <person name="Liolios K."/>
            <person name="Pagani I."/>
            <person name="Ivanova N."/>
            <person name="Mavromatis K."/>
            <person name="Pati A."/>
            <person name="Tapia R."/>
            <person name="Han C."/>
            <person name="Goodwin L."/>
            <person name="Chen A."/>
            <person name="Palaniappan K."/>
            <person name="Land M."/>
            <person name="Hauser L."/>
            <person name="Chang Y.J."/>
            <person name="Jeffries C.D."/>
            <person name="Brambilla E.M."/>
            <person name="Rohde M."/>
            <person name="Goker M."/>
            <person name="Detter J.C."/>
            <person name="Woyke T."/>
            <person name="Bristow J."/>
            <person name="Markowitz V."/>
            <person name="Hugenholtz P."/>
            <person name="Kyrpides N.C."/>
            <person name="Klenk H.P."/>
            <person name="Eisen J.A."/>
        </authorList>
    </citation>
    <scope>NUCLEOTIDE SEQUENCE [LARGE SCALE GENOMIC DNA]</scope>
    <source>
        <strain evidence="3 4">DSM 18170</strain>
    </source>
</reference>
<dbReference type="CDD" id="cd01009">
    <property type="entry name" value="PBP2_YfhD_N"/>
    <property type="match status" value="1"/>
</dbReference>